<comment type="similarity">
    <text evidence="15">Belongs to the glycosyl hydrolase 16 family. CRH1 subfamily.</text>
</comment>
<dbReference type="GO" id="GO:0098552">
    <property type="term" value="C:side of membrane"/>
    <property type="evidence" value="ECO:0007669"/>
    <property type="project" value="UniProtKB-KW"/>
</dbReference>
<evidence type="ECO:0000256" key="7">
    <source>
        <dbReference type="ARBA" id="ARBA00022729"/>
    </source>
</evidence>
<reference evidence="23" key="1">
    <citation type="journal article" date="2015" name="PLoS Genet.">
        <title>The dynamic genome and transcriptome of the human fungal pathogen Blastomyces and close relative Emmonsia.</title>
        <authorList>
            <person name="Munoz J.F."/>
            <person name="Gauthier G.M."/>
            <person name="Desjardins C.A."/>
            <person name="Gallo J.E."/>
            <person name="Holder J."/>
            <person name="Sullivan T.D."/>
            <person name="Marty A.J."/>
            <person name="Carmen J.C."/>
            <person name="Chen Z."/>
            <person name="Ding L."/>
            <person name="Gujja S."/>
            <person name="Magrini V."/>
            <person name="Misas E."/>
            <person name="Mitreva M."/>
            <person name="Priest M."/>
            <person name="Saif S."/>
            <person name="Whiston E.A."/>
            <person name="Young S."/>
            <person name="Zeng Q."/>
            <person name="Goldman W.E."/>
            <person name="Mardis E.R."/>
            <person name="Taylor J.W."/>
            <person name="McEwen J.G."/>
            <person name="Clay O.K."/>
            <person name="Klein B.S."/>
            <person name="Cuomo C.A."/>
        </authorList>
    </citation>
    <scope>NUCLEOTIDE SEQUENCE [LARGE SCALE GENOMIC DNA]</scope>
    <source>
        <strain evidence="23">UAMH 3008</strain>
    </source>
</reference>
<dbReference type="GO" id="GO:0008843">
    <property type="term" value="F:endochitinase activity"/>
    <property type="evidence" value="ECO:0007669"/>
    <property type="project" value="UniProtKB-EC"/>
</dbReference>
<comment type="subcellular location">
    <subcellularLocation>
        <location evidence="2">Cell envelope</location>
    </subcellularLocation>
    <subcellularLocation>
        <location evidence="3">Membrane</location>
        <topology evidence="3">Lipid-anchor</topology>
        <topology evidence="3">GPI-anchor</topology>
    </subcellularLocation>
</comment>
<keyword evidence="4" id="KW-0336">GPI-anchor</keyword>
<keyword evidence="9 16" id="KW-0472">Membrane</keyword>
<sequence length="372" mass="39689">MLLQMNLPALAIAFCHFSLVLSQTYTKCDPLKKSCPPNPALGKSVEFDLTKGPLKDWTPTKDIKYDGNGGSFTVEKDGLKAEIKSNFYIMFGKVDVTLKASPGKGIVSSVVLESECGDEIDLEWIGGDNMQVQTNYYAKRTLDHTRGGFHSSPDNQNTFRTYSVDWDSERIIWKIDGATVRVAKSVESGGNYPQTPSYIKMGNWAGGDPSQNQPGTVNWAGGEVDYSRAPFTMQVKSIKVTDYSTGKQYEYTDKTGSWQSIKAVDGKVNGRRQGGGTETPPSSTASTATSATPSQKNCGSSESPGAKCSNGPSTTHKSTSPSGTHSSGSTPTPSNPASNPSSRPSEAASSQGRMQNVVGIACILVGALMAVF</sequence>
<dbReference type="InterPro" id="IPR050546">
    <property type="entry name" value="Glycosyl_Hydrlase_16"/>
</dbReference>
<feature type="disulfide bond" evidence="18">
    <location>
        <begin position="28"/>
        <end position="35"/>
    </location>
</feature>
<keyword evidence="12" id="KW-0449">Lipoprotein</keyword>
<evidence type="ECO:0000256" key="12">
    <source>
        <dbReference type="ARBA" id="ARBA00023288"/>
    </source>
</evidence>
<dbReference type="GO" id="GO:0031505">
    <property type="term" value="P:fungal-type cell wall organization"/>
    <property type="evidence" value="ECO:0007669"/>
    <property type="project" value="TreeGrafter"/>
</dbReference>
<feature type="signal peptide" evidence="20">
    <location>
        <begin position="1"/>
        <end position="22"/>
    </location>
</feature>
<evidence type="ECO:0000256" key="8">
    <source>
        <dbReference type="ARBA" id="ARBA00022801"/>
    </source>
</evidence>
<evidence type="ECO:0000256" key="6">
    <source>
        <dbReference type="ARBA" id="ARBA00022679"/>
    </source>
</evidence>
<keyword evidence="13" id="KW-0326">Glycosidase</keyword>
<dbReference type="GO" id="GO:0009277">
    <property type="term" value="C:fungal-type cell wall"/>
    <property type="evidence" value="ECO:0007669"/>
    <property type="project" value="TreeGrafter"/>
</dbReference>
<evidence type="ECO:0000256" key="3">
    <source>
        <dbReference type="ARBA" id="ARBA00004589"/>
    </source>
</evidence>
<keyword evidence="10 18" id="KW-1015">Disulfide bond</keyword>
<dbReference type="EMBL" id="LCZI01000377">
    <property type="protein sequence ID" value="KKZ66887.1"/>
    <property type="molecule type" value="Genomic_DNA"/>
</dbReference>
<dbReference type="SUPFAM" id="SSF49899">
    <property type="entry name" value="Concanavalin A-like lectins/glucanases"/>
    <property type="match status" value="1"/>
</dbReference>
<evidence type="ECO:0000256" key="4">
    <source>
        <dbReference type="ARBA" id="ARBA00022622"/>
    </source>
</evidence>
<keyword evidence="6" id="KW-0808">Transferase</keyword>
<keyword evidence="5" id="KW-0328">Glycosyltransferase</keyword>
<feature type="chain" id="PRO_5002545864" description="Crh-like protein" evidence="20">
    <location>
        <begin position="23"/>
        <end position="372"/>
    </location>
</feature>
<protein>
    <recommendedName>
        <fullName evidence="16">Crh-like protein</fullName>
        <ecNumber evidence="16">3.2.-.-</ecNumber>
    </recommendedName>
</protein>
<evidence type="ECO:0000256" key="10">
    <source>
        <dbReference type="ARBA" id="ARBA00023157"/>
    </source>
</evidence>
<evidence type="ECO:0000256" key="11">
    <source>
        <dbReference type="ARBA" id="ARBA00023180"/>
    </source>
</evidence>
<dbReference type="EC" id="3.2.-.-" evidence="16"/>
<dbReference type="GO" id="GO:0016757">
    <property type="term" value="F:glycosyltransferase activity"/>
    <property type="evidence" value="ECO:0007669"/>
    <property type="project" value="UniProtKB-KW"/>
</dbReference>
<feature type="domain" description="GH16" evidence="21">
    <location>
        <begin position="31"/>
        <end position="235"/>
    </location>
</feature>
<evidence type="ECO:0000256" key="9">
    <source>
        <dbReference type="ARBA" id="ARBA00023136"/>
    </source>
</evidence>
<feature type="active site" description="Nucleophile" evidence="17">
    <location>
        <position position="119"/>
    </location>
</feature>
<evidence type="ECO:0000256" key="2">
    <source>
        <dbReference type="ARBA" id="ARBA00004196"/>
    </source>
</evidence>
<dbReference type="OrthoDB" id="4781at2759"/>
<gene>
    <name evidence="22" type="ORF">EMCG_07383</name>
</gene>
<evidence type="ECO:0000256" key="15">
    <source>
        <dbReference type="ARBA" id="ARBA00038074"/>
    </source>
</evidence>
<evidence type="ECO:0000256" key="18">
    <source>
        <dbReference type="PIRSR" id="PIRSR037299-2"/>
    </source>
</evidence>
<evidence type="ECO:0000256" key="20">
    <source>
        <dbReference type="SAM" id="SignalP"/>
    </source>
</evidence>
<evidence type="ECO:0000313" key="23">
    <source>
        <dbReference type="Proteomes" id="UP000034164"/>
    </source>
</evidence>
<comment type="caution">
    <text evidence="22">The sequence shown here is derived from an EMBL/GenBank/DDBJ whole genome shotgun (WGS) entry which is preliminary data.</text>
</comment>
<evidence type="ECO:0000313" key="22">
    <source>
        <dbReference type="EMBL" id="KKZ66887.1"/>
    </source>
</evidence>
<keyword evidence="14" id="KW-0961">Cell wall biogenesis/degradation</keyword>
<feature type="active site" description="Proton donor" evidence="17">
    <location>
        <position position="123"/>
    </location>
</feature>
<dbReference type="VEuPathDB" id="FungiDB:EMCG_07383"/>
<keyword evidence="7 20" id="KW-0732">Signal</keyword>
<evidence type="ECO:0000256" key="16">
    <source>
        <dbReference type="PIRNR" id="PIRNR037299"/>
    </source>
</evidence>
<dbReference type="CDD" id="cd02183">
    <property type="entry name" value="GH16_fungal_CRH1_transglycosylase"/>
    <property type="match status" value="1"/>
</dbReference>
<dbReference type="Proteomes" id="UP000034164">
    <property type="component" value="Unassembled WGS sequence"/>
</dbReference>
<feature type="region of interest" description="Disordered" evidence="19">
    <location>
        <begin position="265"/>
        <end position="352"/>
    </location>
</feature>
<evidence type="ECO:0000256" key="14">
    <source>
        <dbReference type="ARBA" id="ARBA00023316"/>
    </source>
</evidence>
<dbReference type="Pfam" id="PF00722">
    <property type="entry name" value="Glyco_hydro_16"/>
    <property type="match status" value="1"/>
</dbReference>
<organism evidence="22 23">
    <name type="scientific">[Emmonsia] crescens</name>
    <dbReference type="NCBI Taxonomy" id="73230"/>
    <lineage>
        <taxon>Eukaryota</taxon>
        <taxon>Fungi</taxon>
        <taxon>Dikarya</taxon>
        <taxon>Ascomycota</taxon>
        <taxon>Pezizomycotina</taxon>
        <taxon>Eurotiomycetes</taxon>
        <taxon>Eurotiomycetidae</taxon>
        <taxon>Onygenales</taxon>
        <taxon>Ajellomycetaceae</taxon>
        <taxon>Emergomyces</taxon>
    </lineage>
</organism>
<comment type="catalytic activity">
    <reaction evidence="1">
        <text>Random endo-hydrolysis of N-acetyl-beta-D-glucosaminide (1-&gt;4)-beta-linkages in chitin and chitodextrins.</text>
        <dbReference type="EC" id="3.2.1.14"/>
    </reaction>
</comment>
<evidence type="ECO:0000256" key="13">
    <source>
        <dbReference type="ARBA" id="ARBA00023295"/>
    </source>
</evidence>
<dbReference type="PROSITE" id="PS51762">
    <property type="entry name" value="GH16_2"/>
    <property type="match status" value="1"/>
</dbReference>
<evidence type="ECO:0000256" key="5">
    <source>
        <dbReference type="ARBA" id="ARBA00022676"/>
    </source>
</evidence>
<dbReference type="PIRSF" id="PIRSF037299">
    <property type="entry name" value="Glycosidase_CRH1_prd"/>
    <property type="match status" value="1"/>
</dbReference>
<dbReference type="PANTHER" id="PTHR10963:SF68">
    <property type="entry name" value="GLYCOSIDASE CRH1-RELATED"/>
    <property type="match status" value="1"/>
</dbReference>
<dbReference type="GO" id="GO:0005975">
    <property type="term" value="P:carbohydrate metabolic process"/>
    <property type="evidence" value="ECO:0007669"/>
    <property type="project" value="InterPro"/>
</dbReference>
<keyword evidence="8 16" id="KW-0378">Hydrolase</keyword>
<evidence type="ECO:0000256" key="1">
    <source>
        <dbReference type="ARBA" id="ARBA00000822"/>
    </source>
</evidence>
<dbReference type="AlphaFoldDB" id="A0A0G2I8G0"/>
<evidence type="ECO:0000256" key="17">
    <source>
        <dbReference type="PIRSR" id="PIRSR037299-1"/>
    </source>
</evidence>
<name>A0A0G2I8G0_9EURO</name>
<accession>A0A0G2I8G0</accession>
<feature type="compositionally biased region" description="Low complexity" evidence="19">
    <location>
        <begin position="312"/>
        <end position="350"/>
    </location>
</feature>
<proteinExistence type="inferred from homology"/>
<dbReference type="InterPro" id="IPR013320">
    <property type="entry name" value="ConA-like_dom_sf"/>
</dbReference>
<dbReference type="InterPro" id="IPR000757">
    <property type="entry name" value="Beta-glucanase-like"/>
</dbReference>
<dbReference type="PANTHER" id="PTHR10963">
    <property type="entry name" value="GLYCOSYL HYDROLASE-RELATED"/>
    <property type="match status" value="1"/>
</dbReference>
<keyword evidence="11" id="KW-0325">Glycoprotein</keyword>
<dbReference type="Gene3D" id="2.60.120.200">
    <property type="match status" value="1"/>
</dbReference>
<evidence type="ECO:0000256" key="19">
    <source>
        <dbReference type="SAM" id="MobiDB-lite"/>
    </source>
</evidence>
<feature type="compositionally biased region" description="Low complexity" evidence="19">
    <location>
        <begin position="279"/>
        <end position="294"/>
    </location>
</feature>
<dbReference type="InterPro" id="IPR017168">
    <property type="entry name" value="CHR-like"/>
</dbReference>
<evidence type="ECO:0000259" key="21">
    <source>
        <dbReference type="PROSITE" id="PS51762"/>
    </source>
</evidence>